<evidence type="ECO:0000313" key="4">
    <source>
        <dbReference type="Proteomes" id="UP000180043"/>
    </source>
</evidence>
<dbReference type="AlphaFoldDB" id="A0A1S1LRI5"/>
<feature type="domain" description="AAA" evidence="2">
    <location>
        <begin position="61"/>
        <end position="231"/>
    </location>
</feature>
<dbReference type="SUPFAM" id="SSF52540">
    <property type="entry name" value="P-loop containing nucleoside triphosphate hydrolases"/>
    <property type="match status" value="1"/>
</dbReference>
<reference evidence="3 4" key="1">
    <citation type="submission" date="2016-10" db="EMBL/GenBank/DDBJ databases">
        <title>Evaluation of Human, Veterinary and Environmental Mycobacterium chelonae Isolates by Core Genome Phylogenomic Analysis, Targeted Gene Comparison, and Anti-microbial Susceptibility Patterns: A Tale of Mistaken Identities.</title>
        <authorList>
            <person name="Fogelson S.B."/>
            <person name="Camus A.C."/>
            <person name="Lorenz W."/>
            <person name="Vasireddy R."/>
            <person name="Vasireddy S."/>
            <person name="Smith T."/>
            <person name="Brown-Elliott B.A."/>
            <person name="Wallace R.J.Jr."/>
            <person name="Hasan N.A."/>
            <person name="Reischl U."/>
            <person name="Sanchez S."/>
        </authorList>
    </citation>
    <scope>NUCLEOTIDE SEQUENCE [LARGE SCALE GENOMIC DNA]</scope>
    <source>
        <strain evidence="3 4">15515</strain>
    </source>
</reference>
<dbReference type="GO" id="GO:0051782">
    <property type="term" value="P:negative regulation of cell division"/>
    <property type="evidence" value="ECO:0007669"/>
    <property type="project" value="TreeGrafter"/>
</dbReference>
<protein>
    <recommendedName>
        <fullName evidence="2">AAA domain-containing protein</fullName>
    </recommendedName>
</protein>
<dbReference type="GO" id="GO:0005829">
    <property type="term" value="C:cytosol"/>
    <property type="evidence" value="ECO:0007669"/>
    <property type="project" value="TreeGrafter"/>
</dbReference>
<feature type="region of interest" description="Disordered" evidence="1">
    <location>
        <begin position="1"/>
        <end position="21"/>
    </location>
</feature>
<accession>A0A1S1LRI5</accession>
<sequence length="335" mass="37263">MITDDSAWSTANAEKEGPKQGWRGGLAKIGIKLSKSAKEQEFDRDVLRIMRKLAYPQNVPVISLKGGVGKSTSTITLGSTLAKYRHVSDTVAFDSATDGSLRRRMPVEQNRSVTSDARLFLSSVQERAKHKQSLSGSEVKVQLYSNSAGLQALVAAQHLKDYKLDEDEFHQILETLHHEYMVNLIDTSPERRVPTFWPTIQTAHALVLVTTPNALSVDAAKRFIDLIRNSKYQNLLARTVLLWNNAAPGKEVVINVEASQSYLVQQLSTRNDPSTCLVEIPTDEHLAAGGEINLKLLRKDTRRQFERAAALLMDKLPDLAVANHELRAGDDDKEL</sequence>
<proteinExistence type="predicted"/>
<evidence type="ECO:0000313" key="3">
    <source>
        <dbReference type="EMBL" id="OHU57100.1"/>
    </source>
</evidence>
<dbReference type="InterPro" id="IPR027417">
    <property type="entry name" value="P-loop_NTPase"/>
</dbReference>
<feature type="compositionally biased region" description="Polar residues" evidence="1">
    <location>
        <begin position="1"/>
        <end position="12"/>
    </location>
</feature>
<name>A0A1S1LRI5_MYCCH</name>
<dbReference type="InterPro" id="IPR025669">
    <property type="entry name" value="AAA_dom"/>
</dbReference>
<comment type="caution">
    <text evidence="3">The sequence shown here is derived from an EMBL/GenBank/DDBJ whole genome shotgun (WGS) entry which is preliminary data.</text>
</comment>
<dbReference type="EMBL" id="MLIQ01000014">
    <property type="protein sequence ID" value="OHU57100.1"/>
    <property type="molecule type" value="Genomic_DNA"/>
</dbReference>
<dbReference type="GO" id="GO:0016887">
    <property type="term" value="F:ATP hydrolysis activity"/>
    <property type="evidence" value="ECO:0007669"/>
    <property type="project" value="TreeGrafter"/>
</dbReference>
<dbReference type="Pfam" id="PF13614">
    <property type="entry name" value="AAA_31"/>
    <property type="match status" value="1"/>
</dbReference>
<dbReference type="Gene3D" id="3.40.50.300">
    <property type="entry name" value="P-loop containing nucleotide triphosphate hydrolases"/>
    <property type="match status" value="1"/>
</dbReference>
<dbReference type="GO" id="GO:0005524">
    <property type="term" value="F:ATP binding"/>
    <property type="evidence" value="ECO:0007669"/>
    <property type="project" value="TreeGrafter"/>
</dbReference>
<gene>
    <name evidence="3" type="ORF">BKG82_12990</name>
</gene>
<dbReference type="GO" id="GO:0009898">
    <property type="term" value="C:cytoplasmic side of plasma membrane"/>
    <property type="evidence" value="ECO:0007669"/>
    <property type="project" value="TreeGrafter"/>
</dbReference>
<dbReference type="InterPro" id="IPR050625">
    <property type="entry name" value="ParA/MinD_ATPase"/>
</dbReference>
<dbReference type="Proteomes" id="UP000180043">
    <property type="component" value="Unassembled WGS sequence"/>
</dbReference>
<dbReference type="PANTHER" id="PTHR43384">
    <property type="entry name" value="SEPTUM SITE-DETERMINING PROTEIN MIND HOMOLOG, CHLOROPLASTIC-RELATED"/>
    <property type="match status" value="1"/>
</dbReference>
<dbReference type="PANTHER" id="PTHR43384:SF14">
    <property type="entry name" value="ESX-1 SECRETION-ASSOCIATED PROTEIN ESPI"/>
    <property type="match status" value="1"/>
</dbReference>
<organism evidence="3 4">
    <name type="scientific">Mycobacteroides chelonae</name>
    <name type="common">Mycobacterium chelonae</name>
    <dbReference type="NCBI Taxonomy" id="1774"/>
    <lineage>
        <taxon>Bacteria</taxon>
        <taxon>Bacillati</taxon>
        <taxon>Actinomycetota</taxon>
        <taxon>Actinomycetes</taxon>
        <taxon>Mycobacteriales</taxon>
        <taxon>Mycobacteriaceae</taxon>
        <taxon>Mycobacteroides</taxon>
    </lineage>
</organism>
<evidence type="ECO:0000259" key="2">
    <source>
        <dbReference type="Pfam" id="PF13614"/>
    </source>
</evidence>
<evidence type="ECO:0000256" key="1">
    <source>
        <dbReference type="SAM" id="MobiDB-lite"/>
    </source>
</evidence>